<dbReference type="SUPFAM" id="SSF89372">
    <property type="entry name" value="Fucose-specific lectin"/>
    <property type="match status" value="1"/>
</dbReference>
<dbReference type="EMBL" id="KZ825485">
    <property type="protein sequence ID" value="PYI33290.1"/>
    <property type="molecule type" value="Genomic_DNA"/>
</dbReference>
<name>A0A2V5IWW1_9EURO</name>
<accession>A0A2V5IWW1</accession>
<evidence type="ECO:0008006" key="4">
    <source>
        <dbReference type="Google" id="ProtNLM"/>
    </source>
</evidence>
<protein>
    <recommendedName>
        <fullName evidence="4">Fucose-specific lectin</fullName>
    </recommendedName>
</protein>
<evidence type="ECO:0000256" key="1">
    <source>
        <dbReference type="SAM" id="MobiDB-lite"/>
    </source>
</evidence>
<proteinExistence type="predicted"/>
<organism evidence="2 3">
    <name type="scientific">Aspergillus indologenus CBS 114.80</name>
    <dbReference type="NCBI Taxonomy" id="1450541"/>
    <lineage>
        <taxon>Eukaryota</taxon>
        <taxon>Fungi</taxon>
        <taxon>Dikarya</taxon>
        <taxon>Ascomycota</taxon>
        <taxon>Pezizomycotina</taxon>
        <taxon>Eurotiomycetes</taxon>
        <taxon>Eurotiomycetidae</taxon>
        <taxon>Eurotiales</taxon>
        <taxon>Aspergillaceae</taxon>
        <taxon>Aspergillus</taxon>
        <taxon>Aspergillus subgen. Circumdati</taxon>
    </lineage>
</organism>
<sequence length="692" mass="76081">MASLQERVSRLRSRLDGEQRRTNKRVENKASPAEGLLFGVTLHAAARLGKGAKLSPLENRMLDLFRAFADDEEEVKEYGTTFLKAKQNTTSSTLGGIFPKSILALDDSQAYTEKDLRRDLIALLPELQALPQNKVVDLNKVAPDDIDTDEYAQAIAAAGGGVTVYIAPDPSEGDAQEATPADPNTEWLPTGEVEYLPFITPQDTSPKRALIVMDRFYCHQSSGDTITGPRDEIYWCVATGSDGRSKADYKSQTFGSIEAGSERKFNNDAILFNGTVPVDMTGHVEVWEEDDSPSSWHNKLKEALFKIAQECIDRAVEANRMGDAYGDAEGAMGTVAAILGLAAMAAALIAELINLIRNDDDLVCKREFGFVTEGVDFFFNYPDWELPMVFDGGGMGKHTLYLRRKVDSRTQDMGRLMYSKLSGNSWGSPFGGQGRTAHGMAMITYKGVPWSFFARSSDGVFGVSRWWDNHWQTVQWIDNIAMKCRPAVVEFKGAVWMVWVDTENNLRCTSTTTLTSWTKGREYISSTAKSETTPTLTVWNNEALMCVHRAASAGNAKLYVSWSRGSGWTSWADTGLSSPYAPALCLVPSRGKMGLFLVSSDYRIGFHTFDGSYGGNTWSGRTGWDRRSGSGLSVISDGNAHVIVFRERTKQGRVGVYRTNAGATYLGSACIGAPNVCAWEGAVYVGWSDLHE</sequence>
<evidence type="ECO:0000313" key="3">
    <source>
        <dbReference type="Proteomes" id="UP000248817"/>
    </source>
</evidence>
<gene>
    <name evidence="2" type="ORF">BP00DRAFT_125753</name>
</gene>
<feature type="region of interest" description="Disordered" evidence="1">
    <location>
        <begin position="1"/>
        <end position="28"/>
    </location>
</feature>
<keyword evidence="3" id="KW-1185">Reference proteome</keyword>
<dbReference type="Proteomes" id="UP000248817">
    <property type="component" value="Unassembled WGS sequence"/>
</dbReference>
<dbReference type="AlphaFoldDB" id="A0A2V5IWW1"/>
<reference evidence="2 3" key="1">
    <citation type="submission" date="2018-02" db="EMBL/GenBank/DDBJ databases">
        <title>The genomes of Aspergillus section Nigri reveals drivers in fungal speciation.</title>
        <authorList>
            <consortium name="DOE Joint Genome Institute"/>
            <person name="Vesth T.C."/>
            <person name="Nybo J."/>
            <person name="Theobald S."/>
            <person name="Brandl J."/>
            <person name="Frisvad J.C."/>
            <person name="Nielsen K.F."/>
            <person name="Lyhne E.K."/>
            <person name="Kogle M.E."/>
            <person name="Kuo A."/>
            <person name="Riley R."/>
            <person name="Clum A."/>
            <person name="Nolan M."/>
            <person name="Lipzen A."/>
            <person name="Salamov A."/>
            <person name="Henrissat B."/>
            <person name="Wiebenga A."/>
            <person name="De vries R.P."/>
            <person name="Grigoriev I.V."/>
            <person name="Mortensen U.H."/>
            <person name="Andersen M.R."/>
            <person name="Baker S.E."/>
        </authorList>
    </citation>
    <scope>NUCLEOTIDE SEQUENCE [LARGE SCALE GENOMIC DNA]</scope>
    <source>
        <strain evidence="2 3">CBS 114.80</strain>
    </source>
</reference>
<feature type="compositionally biased region" description="Basic and acidic residues" evidence="1">
    <location>
        <begin position="7"/>
        <end position="28"/>
    </location>
</feature>
<evidence type="ECO:0000313" key="2">
    <source>
        <dbReference type="EMBL" id="PYI33290.1"/>
    </source>
</evidence>